<feature type="region of interest" description="Disordered" evidence="1">
    <location>
        <begin position="60"/>
        <end position="323"/>
    </location>
</feature>
<comment type="caution">
    <text evidence="2">The sequence shown here is derived from an EMBL/GenBank/DDBJ whole genome shotgun (WGS) entry which is preliminary data.</text>
</comment>
<dbReference type="EMBL" id="VIIS01001074">
    <property type="protein sequence ID" value="KAF0302310.1"/>
    <property type="molecule type" value="Genomic_DNA"/>
</dbReference>
<feature type="compositionally biased region" description="Basic and acidic residues" evidence="1">
    <location>
        <begin position="435"/>
        <end position="447"/>
    </location>
</feature>
<protein>
    <submittedName>
        <fullName evidence="2">Uncharacterized protein</fullName>
    </submittedName>
</protein>
<organism evidence="2 3">
    <name type="scientific">Amphibalanus amphitrite</name>
    <name type="common">Striped barnacle</name>
    <name type="synonym">Balanus amphitrite</name>
    <dbReference type="NCBI Taxonomy" id="1232801"/>
    <lineage>
        <taxon>Eukaryota</taxon>
        <taxon>Metazoa</taxon>
        <taxon>Ecdysozoa</taxon>
        <taxon>Arthropoda</taxon>
        <taxon>Crustacea</taxon>
        <taxon>Multicrustacea</taxon>
        <taxon>Cirripedia</taxon>
        <taxon>Thoracica</taxon>
        <taxon>Thoracicalcarea</taxon>
        <taxon>Balanomorpha</taxon>
        <taxon>Balanoidea</taxon>
        <taxon>Balanidae</taxon>
        <taxon>Amphibalaninae</taxon>
        <taxon>Amphibalanus</taxon>
    </lineage>
</organism>
<feature type="region of interest" description="Disordered" evidence="1">
    <location>
        <begin position="341"/>
        <end position="382"/>
    </location>
</feature>
<sequence>MIWRSTRSISSYGWDGERGGIRARRLSVGAQDRLRRGSVSSGTGIDASVAAAVVAAAGLSQQAEALSAAAPSKPSRSRKPRARGSERMRPLLVSRRPPLPAHSSSGWPLPSPSSPRPSSLPGDRPRPAPATDADDDTASVTDILSVSEQQSVTDGDVLRRKTVITFGETAPSRAVSALREARPRERTPPPAGETDPPWLKELRARRRGSGEHSPWAGRRPADGGELSPAGDGHRAAVWQHCNGAGESARHGPASLPPSISFLSSTRGGDDHRSADRSRSPDMPDRPSTAPRPPPTPPSAEKRLISTPPLSSSENKESEPALAAPHTVNVRVVAAGRPAAAAAAGAPEPGQIRRPSAADVRPGTRAGRTGVYLNGAPRPVDRHSTSVTICLNGGGGGAPARVHNDSAAAETLREGASDERPPRPGVSSHPPHPAHHRPEDEHELGDTRPLKSILKKTSAPNLLNMEDDRPEWVHAAEQRRRRNNVNWEDLEQKKREIRSEIDLLQDRLRSSFGGFSGFGAFGGDRDLGSRFGDRFGDRFGSGLGSGFGSAFDRGFGSAFGSRGSRSRPPPEQGVPSKPVVETIHAIRIERETSPGLVITEVGADDEVSSNHSGLVIEEIFDDEESVAEPSGTAAPAAGTSGGRRSRSSSVDSWRGRPTNGSEGSAPSGGGLPWRVAQHGEARSASSPAWVRSREPAEQPSDRRRPASRPAARLYQDRELTGFEL</sequence>
<gene>
    <name evidence="2" type="ORF">FJT64_025608</name>
</gene>
<feature type="compositionally biased region" description="Basic and acidic residues" evidence="1">
    <location>
        <begin position="410"/>
        <end position="421"/>
    </location>
</feature>
<feature type="compositionally biased region" description="Low complexity" evidence="1">
    <location>
        <begin position="60"/>
        <end position="74"/>
    </location>
</feature>
<name>A0A6A4WF98_AMPAM</name>
<dbReference type="OrthoDB" id="6406368at2759"/>
<reference evidence="2 3" key="1">
    <citation type="submission" date="2019-07" db="EMBL/GenBank/DDBJ databases">
        <title>Draft genome assembly of a fouling barnacle, Amphibalanus amphitrite (Darwin, 1854): The first reference genome for Thecostraca.</title>
        <authorList>
            <person name="Kim W."/>
        </authorList>
    </citation>
    <scope>NUCLEOTIDE SEQUENCE [LARGE SCALE GENOMIC DNA]</scope>
    <source>
        <strain evidence="2">SNU_AA5</strain>
        <tissue evidence="2">Soma without cirri and trophi</tissue>
    </source>
</reference>
<evidence type="ECO:0000256" key="1">
    <source>
        <dbReference type="SAM" id="MobiDB-lite"/>
    </source>
</evidence>
<accession>A0A6A4WF98</accession>
<feature type="compositionally biased region" description="Basic and acidic residues" evidence="1">
    <location>
        <begin position="267"/>
        <end position="284"/>
    </location>
</feature>
<proteinExistence type="predicted"/>
<feature type="compositionally biased region" description="Polar residues" evidence="1">
    <location>
        <begin position="139"/>
        <end position="153"/>
    </location>
</feature>
<dbReference type="Proteomes" id="UP000440578">
    <property type="component" value="Unassembled WGS sequence"/>
</dbReference>
<feature type="region of interest" description="Disordered" evidence="1">
    <location>
        <begin position="406"/>
        <end position="447"/>
    </location>
</feature>
<feature type="compositionally biased region" description="Low complexity" evidence="1">
    <location>
        <begin position="626"/>
        <end position="637"/>
    </location>
</feature>
<evidence type="ECO:0000313" key="3">
    <source>
        <dbReference type="Proteomes" id="UP000440578"/>
    </source>
</evidence>
<dbReference type="AlphaFoldDB" id="A0A6A4WF98"/>
<feature type="region of interest" description="Disordered" evidence="1">
    <location>
        <begin position="620"/>
        <end position="723"/>
    </location>
</feature>
<evidence type="ECO:0000313" key="2">
    <source>
        <dbReference type="EMBL" id="KAF0302310.1"/>
    </source>
</evidence>
<keyword evidence="3" id="KW-1185">Reference proteome</keyword>
<feature type="region of interest" description="Disordered" evidence="1">
    <location>
        <begin position="557"/>
        <end position="577"/>
    </location>
</feature>
<feature type="compositionally biased region" description="Basic and acidic residues" evidence="1">
    <location>
        <begin position="690"/>
        <end position="703"/>
    </location>
</feature>
<feature type="compositionally biased region" description="Basic and acidic residues" evidence="1">
    <location>
        <begin position="713"/>
        <end position="723"/>
    </location>
</feature>
<feature type="compositionally biased region" description="Low complexity" evidence="1">
    <location>
        <begin position="646"/>
        <end position="655"/>
    </location>
</feature>
<feature type="region of interest" description="Disordered" evidence="1">
    <location>
        <begin position="12"/>
        <end position="45"/>
    </location>
</feature>